<name>A0A7J7IIE0_9RHOD</name>
<reference evidence="4 5" key="1">
    <citation type="journal article" date="2020" name="J. Phycol.">
        <title>Comparative genome analysis reveals Cyanidiococcus gen. nov., a new extremophilic red algal genus sister to Cyanidioschyzon (Cyanidioschyzonaceae, Rhodophyta).</title>
        <authorList>
            <person name="Liu S.-L."/>
            <person name="Chiang Y.-R."/>
            <person name="Yoon H.S."/>
            <person name="Fu H.-Y."/>
        </authorList>
    </citation>
    <scope>NUCLEOTIDE SEQUENCE [LARGE SCALE GENOMIC DNA]</scope>
    <source>
        <strain evidence="4 5">THAL066</strain>
    </source>
</reference>
<dbReference type="PANTHER" id="PTHR12674:SF2">
    <property type="entry name" value="PREFOLDIN SUBUNIT 5"/>
    <property type="match status" value="1"/>
</dbReference>
<evidence type="ECO:0000256" key="2">
    <source>
        <dbReference type="SAM" id="Coils"/>
    </source>
</evidence>
<proteinExistence type="inferred from homology"/>
<evidence type="ECO:0000313" key="5">
    <source>
        <dbReference type="Proteomes" id="UP000530660"/>
    </source>
</evidence>
<evidence type="ECO:0000256" key="3">
    <source>
        <dbReference type="SAM" id="MobiDB-lite"/>
    </source>
</evidence>
<dbReference type="InterPro" id="IPR009053">
    <property type="entry name" value="Prefoldin"/>
</dbReference>
<dbReference type="InterPro" id="IPR011599">
    <property type="entry name" value="PFD_alpha_archaea"/>
</dbReference>
<dbReference type="GO" id="GO:0051082">
    <property type="term" value="F:unfolded protein binding"/>
    <property type="evidence" value="ECO:0007669"/>
    <property type="project" value="InterPro"/>
</dbReference>
<dbReference type="PANTHER" id="PTHR12674">
    <property type="entry name" value="PREFOLDIN SUBUNIT 5"/>
    <property type="match status" value="1"/>
</dbReference>
<feature type="coiled-coil region" evidence="2">
    <location>
        <begin position="32"/>
        <end position="59"/>
    </location>
</feature>
<dbReference type="SUPFAM" id="SSF46579">
    <property type="entry name" value="Prefoldin"/>
    <property type="match status" value="1"/>
</dbReference>
<keyword evidence="5" id="KW-1185">Reference proteome</keyword>
<evidence type="ECO:0000256" key="1">
    <source>
        <dbReference type="ARBA" id="ARBA00010048"/>
    </source>
</evidence>
<comment type="similarity">
    <text evidence="1">Belongs to the prefoldin subunit alpha family.</text>
</comment>
<dbReference type="EMBL" id="VWRR01000010">
    <property type="protein sequence ID" value="KAF6002500.1"/>
    <property type="molecule type" value="Genomic_DNA"/>
</dbReference>
<protein>
    <submittedName>
        <fullName evidence="4">Prefoldin subunit 5</fullName>
    </submittedName>
</protein>
<dbReference type="GO" id="GO:0006457">
    <property type="term" value="P:protein folding"/>
    <property type="evidence" value="ECO:0007669"/>
    <property type="project" value="InterPro"/>
</dbReference>
<dbReference type="OrthoDB" id="10267474at2759"/>
<comment type="caution">
    <text evidence="4">The sequence shown here is derived from an EMBL/GenBank/DDBJ whole genome shotgun (WGS) entry which is preliminary data.</text>
</comment>
<dbReference type="GO" id="GO:0016272">
    <property type="term" value="C:prefoldin complex"/>
    <property type="evidence" value="ECO:0007669"/>
    <property type="project" value="InterPro"/>
</dbReference>
<dbReference type="CDD" id="cd23157">
    <property type="entry name" value="Prefoldin_5"/>
    <property type="match status" value="1"/>
</dbReference>
<dbReference type="GO" id="GO:1990114">
    <property type="term" value="P:RNA polymerase II core complex assembly"/>
    <property type="evidence" value="ECO:0007669"/>
    <property type="project" value="TreeGrafter"/>
</dbReference>
<dbReference type="Gene3D" id="1.10.287.370">
    <property type="match status" value="1"/>
</dbReference>
<dbReference type="AlphaFoldDB" id="A0A7J7IIE0"/>
<dbReference type="GO" id="GO:1990115">
    <property type="term" value="P:RNA polymerase III assembly"/>
    <property type="evidence" value="ECO:0007669"/>
    <property type="project" value="TreeGrafter"/>
</dbReference>
<dbReference type="NCBIfam" id="TIGR00293">
    <property type="entry name" value="prefoldin subunit alpha"/>
    <property type="match status" value="1"/>
</dbReference>
<accession>A0A7J7IIE0</accession>
<dbReference type="Proteomes" id="UP000530660">
    <property type="component" value="Unassembled WGS sequence"/>
</dbReference>
<dbReference type="GO" id="GO:1990113">
    <property type="term" value="P:RNA polymerase I assembly"/>
    <property type="evidence" value="ECO:0007669"/>
    <property type="project" value="TreeGrafter"/>
</dbReference>
<evidence type="ECO:0000313" key="4">
    <source>
        <dbReference type="EMBL" id="KAF6002500.1"/>
    </source>
</evidence>
<dbReference type="GO" id="GO:0005737">
    <property type="term" value="C:cytoplasm"/>
    <property type="evidence" value="ECO:0007669"/>
    <property type="project" value="TreeGrafter"/>
</dbReference>
<gene>
    <name evidence="4" type="primary">PFDN5</name>
    <name evidence="4" type="ORF">F1559_003341</name>
</gene>
<keyword evidence="2" id="KW-0175">Coiled coil</keyword>
<dbReference type="InterPro" id="IPR004127">
    <property type="entry name" value="Prefoldin_subunit_alpha"/>
</dbReference>
<organism evidence="4 5">
    <name type="scientific">Cyanidiococcus yangmingshanensis</name>
    <dbReference type="NCBI Taxonomy" id="2690220"/>
    <lineage>
        <taxon>Eukaryota</taxon>
        <taxon>Rhodophyta</taxon>
        <taxon>Bangiophyceae</taxon>
        <taxon>Cyanidiales</taxon>
        <taxon>Cyanidiaceae</taxon>
        <taxon>Cyanidiococcus</taxon>
    </lineage>
</organism>
<feature type="compositionally biased region" description="Polar residues" evidence="3">
    <location>
        <begin position="1"/>
        <end position="20"/>
    </location>
</feature>
<feature type="region of interest" description="Disordered" evidence="3">
    <location>
        <begin position="1"/>
        <end position="22"/>
    </location>
</feature>
<sequence>MTSVAGDQSALTGADVSSTGAVPVESLSPPVLEQLLAALQQEVEQLASALQQLNFANQRWMLCKQSIEEFEHQFSHPAGVGRDEVVSPVGASVESPATATPDSVAVTAETRGQEGRVLVPLSGSLFVHGQIKHPDRCLIDIGTGYHAERSLADAKGFFEKRLTLLRENIRRLTVTLDERQGHMEMIQQVLLQKLAVMQHSKEQA</sequence>
<dbReference type="Pfam" id="PF02996">
    <property type="entry name" value="Prefoldin"/>
    <property type="match status" value="1"/>
</dbReference>